<dbReference type="GO" id="GO:0008295">
    <property type="term" value="P:spermidine biosynthetic process"/>
    <property type="evidence" value="ECO:0007669"/>
    <property type="project" value="UniProtKB-KW"/>
</dbReference>
<keyword evidence="2" id="KW-0210">Decarboxylase</keyword>
<comment type="caution">
    <text evidence="10">The sequence shown here is derived from an EMBL/GenBank/DDBJ whole genome shotgun (WGS) entry which is preliminary data.</text>
</comment>
<keyword evidence="4" id="KW-0745">Spermidine biosynthesis</keyword>
<dbReference type="SUPFAM" id="SSF56276">
    <property type="entry name" value="S-adenosylmethionine decarboxylase"/>
    <property type="match status" value="1"/>
</dbReference>
<dbReference type="EMBL" id="LSFI01000030">
    <property type="protein sequence ID" value="OAG27418.1"/>
    <property type="molecule type" value="Genomic_DNA"/>
</dbReference>
<keyword evidence="6" id="KW-0865">Zymogen</keyword>
<protein>
    <recommendedName>
        <fullName evidence="12">S-adenosylmethionine decarboxylase proenzyme</fullName>
    </recommendedName>
</protein>
<evidence type="ECO:0000256" key="7">
    <source>
        <dbReference type="ARBA" id="ARBA00023239"/>
    </source>
</evidence>
<evidence type="ECO:0000256" key="4">
    <source>
        <dbReference type="ARBA" id="ARBA00023066"/>
    </source>
</evidence>
<accession>A0A177E6L0</accession>
<evidence type="ECO:0000256" key="3">
    <source>
        <dbReference type="ARBA" id="ARBA00022813"/>
    </source>
</evidence>
<dbReference type="Proteomes" id="UP000076964">
    <property type="component" value="Unassembled WGS sequence"/>
</dbReference>
<keyword evidence="7" id="KW-0456">Lyase</keyword>
<evidence type="ECO:0000256" key="6">
    <source>
        <dbReference type="ARBA" id="ARBA00023145"/>
    </source>
</evidence>
<keyword evidence="5" id="KW-0620">Polyamine biosynthesis</keyword>
<dbReference type="Gene3D" id="3.60.90.10">
    <property type="entry name" value="S-adenosylmethionine decarboxylase"/>
    <property type="match status" value="1"/>
</dbReference>
<comment type="cofactor">
    <cofactor evidence="1">
        <name>pyruvate</name>
        <dbReference type="ChEBI" id="CHEBI:15361"/>
    </cofactor>
</comment>
<dbReference type="GO" id="GO:0005829">
    <property type="term" value="C:cytosol"/>
    <property type="evidence" value="ECO:0007669"/>
    <property type="project" value="TreeGrafter"/>
</dbReference>
<sequence length="144" mass="16311">MRAPETICQIDRFPAQGAQKATQTGFISTHLLVEMWQSPFNLLADAKVVEKALRYGVSGDYHDEHGEVISYQFSPYGVSAKATLGDSHIFIHTWPENGYAAIDIFAGSDEEAYEIFERLKEAFKPHYIHALEMKRGQLVEMEET</sequence>
<evidence type="ECO:0000313" key="11">
    <source>
        <dbReference type="Proteomes" id="UP000076964"/>
    </source>
</evidence>
<evidence type="ECO:0000256" key="9">
    <source>
        <dbReference type="ARBA" id="ARBA00023317"/>
    </source>
</evidence>
<dbReference type="AlphaFoldDB" id="A0A177E6L0"/>
<proteinExistence type="predicted"/>
<dbReference type="InterPro" id="IPR016067">
    <property type="entry name" value="S-AdoMet_deCO2ase_core"/>
</dbReference>
<evidence type="ECO:0008006" key="12">
    <source>
        <dbReference type="Google" id="ProtNLM"/>
    </source>
</evidence>
<dbReference type="InterPro" id="IPR003826">
    <property type="entry name" value="AdoMetDC_fam_prok"/>
</dbReference>
<keyword evidence="9" id="KW-0670">Pyruvate</keyword>
<dbReference type="InterPro" id="IPR017716">
    <property type="entry name" value="S-AdoMet_deCOase_pro-enz"/>
</dbReference>
<keyword evidence="3" id="KW-0068">Autocatalytic cleavage</keyword>
<gene>
    <name evidence="10" type="ORF">TH606_07040</name>
</gene>
<name>A0A177E6L0_9BACT</name>
<dbReference type="PANTHER" id="PTHR33866">
    <property type="entry name" value="S-ADENOSYLMETHIONINE DECARBOXYLASE PROENZYME"/>
    <property type="match status" value="1"/>
</dbReference>
<evidence type="ECO:0000256" key="5">
    <source>
        <dbReference type="ARBA" id="ARBA00023115"/>
    </source>
</evidence>
<organism evidence="10 11">
    <name type="scientific">Thermodesulfatator autotrophicus</name>
    <dbReference type="NCBI Taxonomy" id="1795632"/>
    <lineage>
        <taxon>Bacteria</taxon>
        <taxon>Pseudomonadati</taxon>
        <taxon>Thermodesulfobacteriota</taxon>
        <taxon>Thermodesulfobacteria</taxon>
        <taxon>Thermodesulfobacteriales</taxon>
        <taxon>Thermodesulfatatoraceae</taxon>
        <taxon>Thermodesulfatator</taxon>
    </lineage>
</organism>
<evidence type="ECO:0000256" key="2">
    <source>
        <dbReference type="ARBA" id="ARBA00022793"/>
    </source>
</evidence>
<keyword evidence="11" id="KW-1185">Reference proteome</keyword>
<evidence type="ECO:0000313" key="10">
    <source>
        <dbReference type="EMBL" id="OAG27418.1"/>
    </source>
</evidence>
<dbReference type="PANTHER" id="PTHR33866:SF2">
    <property type="entry name" value="S-ADENOSYLMETHIONINE DECARBOXYLASE PROENZYME"/>
    <property type="match status" value="1"/>
</dbReference>
<dbReference type="STRING" id="1795632.TH606_07040"/>
<evidence type="ECO:0000256" key="8">
    <source>
        <dbReference type="ARBA" id="ARBA00023270"/>
    </source>
</evidence>
<dbReference type="NCBIfam" id="TIGR03330">
    <property type="entry name" value="SAM_DCase_Bsu"/>
    <property type="match status" value="1"/>
</dbReference>
<dbReference type="GO" id="GO:0004014">
    <property type="term" value="F:adenosylmethionine decarboxylase activity"/>
    <property type="evidence" value="ECO:0007669"/>
    <property type="project" value="InterPro"/>
</dbReference>
<dbReference type="Pfam" id="PF02675">
    <property type="entry name" value="AdoMet_dc"/>
    <property type="match status" value="1"/>
</dbReference>
<evidence type="ECO:0000256" key="1">
    <source>
        <dbReference type="ARBA" id="ARBA00001928"/>
    </source>
</evidence>
<reference evidence="10 11" key="1">
    <citation type="submission" date="2016-02" db="EMBL/GenBank/DDBJ databases">
        <title>Draft genome sequence of Thermodesulfatator sp. S606.</title>
        <authorList>
            <person name="Lai Q."/>
            <person name="Cao J."/>
            <person name="Dupont S."/>
            <person name="Shao Z."/>
            <person name="Jebbar M."/>
            <person name="Alain K."/>
        </authorList>
    </citation>
    <scope>NUCLEOTIDE SEQUENCE [LARGE SCALE GENOMIC DNA]</scope>
    <source>
        <strain evidence="10 11">S606</strain>
    </source>
</reference>
<keyword evidence="8" id="KW-0704">Schiff base</keyword>